<dbReference type="AlphaFoldDB" id="W9RXA3"/>
<evidence type="ECO:0000313" key="1">
    <source>
        <dbReference type="EMBL" id="EXB96696.1"/>
    </source>
</evidence>
<sequence length="68" mass="8076">MDIWEGDLEKRERAVRERDVESRGVHGARWCFAARHGGATWKYEKVLGICENVYTNIMVRFELRCDFI</sequence>
<proteinExistence type="predicted"/>
<gene>
    <name evidence="1" type="ORF">L484_011737</name>
</gene>
<organism evidence="1 2">
    <name type="scientific">Morus notabilis</name>
    <dbReference type="NCBI Taxonomy" id="981085"/>
    <lineage>
        <taxon>Eukaryota</taxon>
        <taxon>Viridiplantae</taxon>
        <taxon>Streptophyta</taxon>
        <taxon>Embryophyta</taxon>
        <taxon>Tracheophyta</taxon>
        <taxon>Spermatophyta</taxon>
        <taxon>Magnoliopsida</taxon>
        <taxon>eudicotyledons</taxon>
        <taxon>Gunneridae</taxon>
        <taxon>Pentapetalae</taxon>
        <taxon>rosids</taxon>
        <taxon>fabids</taxon>
        <taxon>Rosales</taxon>
        <taxon>Moraceae</taxon>
        <taxon>Moreae</taxon>
        <taxon>Morus</taxon>
    </lineage>
</organism>
<dbReference type="Proteomes" id="UP000030645">
    <property type="component" value="Unassembled WGS sequence"/>
</dbReference>
<evidence type="ECO:0000313" key="2">
    <source>
        <dbReference type="Proteomes" id="UP000030645"/>
    </source>
</evidence>
<dbReference type="EMBL" id="KE345247">
    <property type="protein sequence ID" value="EXB96696.1"/>
    <property type="molecule type" value="Genomic_DNA"/>
</dbReference>
<name>W9RXA3_9ROSA</name>
<protein>
    <submittedName>
        <fullName evidence="1">Uncharacterized protein</fullName>
    </submittedName>
</protein>
<keyword evidence="2" id="KW-1185">Reference proteome</keyword>
<reference evidence="2" key="1">
    <citation type="submission" date="2013-01" db="EMBL/GenBank/DDBJ databases">
        <title>Draft Genome Sequence of a Mulberry Tree, Morus notabilis C.K. Schneid.</title>
        <authorList>
            <person name="He N."/>
            <person name="Zhao S."/>
        </authorList>
    </citation>
    <scope>NUCLEOTIDE SEQUENCE</scope>
</reference>
<accession>W9RXA3</accession>